<evidence type="ECO:0000313" key="2">
    <source>
        <dbReference type="EMBL" id="GBP09685.1"/>
    </source>
</evidence>
<dbReference type="AlphaFoldDB" id="A0A4C1T669"/>
<proteinExistence type="predicted"/>
<keyword evidence="3" id="KW-1185">Reference proteome</keyword>
<evidence type="ECO:0000256" key="1">
    <source>
        <dbReference type="SAM" id="MobiDB-lite"/>
    </source>
</evidence>
<organism evidence="2 3">
    <name type="scientific">Eumeta variegata</name>
    <name type="common">Bagworm moth</name>
    <name type="synonym">Eumeta japonica</name>
    <dbReference type="NCBI Taxonomy" id="151549"/>
    <lineage>
        <taxon>Eukaryota</taxon>
        <taxon>Metazoa</taxon>
        <taxon>Ecdysozoa</taxon>
        <taxon>Arthropoda</taxon>
        <taxon>Hexapoda</taxon>
        <taxon>Insecta</taxon>
        <taxon>Pterygota</taxon>
        <taxon>Neoptera</taxon>
        <taxon>Endopterygota</taxon>
        <taxon>Lepidoptera</taxon>
        <taxon>Glossata</taxon>
        <taxon>Ditrysia</taxon>
        <taxon>Tineoidea</taxon>
        <taxon>Psychidae</taxon>
        <taxon>Oiketicinae</taxon>
        <taxon>Eumeta</taxon>
    </lineage>
</organism>
<name>A0A4C1T669_EUMVA</name>
<comment type="caution">
    <text evidence="2">The sequence shown here is derived from an EMBL/GenBank/DDBJ whole genome shotgun (WGS) entry which is preliminary data.</text>
</comment>
<accession>A0A4C1T669</accession>
<protein>
    <submittedName>
        <fullName evidence="2">Uncharacterized protein</fullName>
    </submittedName>
</protein>
<gene>
    <name evidence="2" type="ORF">EVAR_76652_1</name>
</gene>
<dbReference type="Proteomes" id="UP000299102">
    <property type="component" value="Unassembled WGS sequence"/>
</dbReference>
<dbReference type="EMBL" id="BGZK01000036">
    <property type="protein sequence ID" value="GBP09685.1"/>
    <property type="molecule type" value="Genomic_DNA"/>
</dbReference>
<sequence length="122" mass="13401">MWRRGGEDADNNAIKELSEENPRPVPRWRSSARQTRYAVQIARVERNGEVTAHTSAKMQLGSLSIERQVKSLVHAITLGEERLSSADSKLATTARGGLLLSEITTGKVAGHSSTRLTHIVEI</sequence>
<feature type="region of interest" description="Disordered" evidence="1">
    <location>
        <begin position="1"/>
        <end position="31"/>
    </location>
</feature>
<reference evidence="2 3" key="1">
    <citation type="journal article" date="2019" name="Commun. Biol.">
        <title>The bagworm genome reveals a unique fibroin gene that provides high tensile strength.</title>
        <authorList>
            <person name="Kono N."/>
            <person name="Nakamura H."/>
            <person name="Ohtoshi R."/>
            <person name="Tomita M."/>
            <person name="Numata K."/>
            <person name="Arakawa K."/>
        </authorList>
    </citation>
    <scope>NUCLEOTIDE SEQUENCE [LARGE SCALE GENOMIC DNA]</scope>
</reference>
<evidence type="ECO:0000313" key="3">
    <source>
        <dbReference type="Proteomes" id="UP000299102"/>
    </source>
</evidence>